<proteinExistence type="predicted"/>
<comment type="caution">
    <text evidence="1">The sequence shown here is derived from an EMBL/GenBank/DDBJ whole genome shotgun (WGS) entry which is preliminary data.</text>
</comment>
<gene>
    <name evidence="1" type="ORF">MKW98_001569</name>
</gene>
<name>A0AAD4XAV1_9MAGN</name>
<evidence type="ECO:0000313" key="2">
    <source>
        <dbReference type="Proteomes" id="UP001202328"/>
    </source>
</evidence>
<evidence type="ECO:0000313" key="1">
    <source>
        <dbReference type="EMBL" id="KAI3873920.1"/>
    </source>
</evidence>
<dbReference type="EMBL" id="JAJJMB010012717">
    <property type="protein sequence ID" value="KAI3873920.1"/>
    <property type="molecule type" value="Genomic_DNA"/>
</dbReference>
<feature type="non-terminal residue" evidence="1">
    <location>
        <position position="1"/>
    </location>
</feature>
<organism evidence="1 2">
    <name type="scientific">Papaver atlanticum</name>
    <dbReference type="NCBI Taxonomy" id="357466"/>
    <lineage>
        <taxon>Eukaryota</taxon>
        <taxon>Viridiplantae</taxon>
        <taxon>Streptophyta</taxon>
        <taxon>Embryophyta</taxon>
        <taxon>Tracheophyta</taxon>
        <taxon>Spermatophyta</taxon>
        <taxon>Magnoliopsida</taxon>
        <taxon>Ranunculales</taxon>
        <taxon>Papaveraceae</taxon>
        <taxon>Papaveroideae</taxon>
        <taxon>Papaver</taxon>
    </lineage>
</organism>
<keyword evidence="2" id="KW-1185">Reference proteome</keyword>
<protein>
    <submittedName>
        <fullName evidence="1">Uncharacterized protein</fullName>
    </submittedName>
</protein>
<sequence>AAEKVFVDRRRRKDGVLRVGIAECKFKRRICMQDKNFMRLWKEVKVPGFFNPFVPMHGLVHGPEEFPKGELFKHEADRKSPTERRKVAFVEGDPSSQDLTIAQDFELYHCNKVEQKEFKKHPALVISKEEEMLEIHERGEITKKHQTQPRMRWYPDSPVDDRVLKALAGKLHSRCLLLSH</sequence>
<accession>A0AAD4XAV1</accession>
<dbReference type="Proteomes" id="UP001202328">
    <property type="component" value="Unassembled WGS sequence"/>
</dbReference>
<reference evidence="1" key="1">
    <citation type="submission" date="2022-04" db="EMBL/GenBank/DDBJ databases">
        <title>A functionally conserved STORR gene fusion in Papaver species that diverged 16.8 million years ago.</title>
        <authorList>
            <person name="Catania T."/>
        </authorList>
    </citation>
    <scope>NUCLEOTIDE SEQUENCE</scope>
    <source>
        <strain evidence="1">S-188037</strain>
    </source>
</reference>
<dbReference type="AlphaFoldDB" id="A0AAD4XAV1"/>